<reference evidence="4 5" key="1">
    <citation type="submission" date="2020-08" db="EMBL/GenBank/DDBJ databases">
        <title>Genomic Encyclopedia of Type Strains, Phase IV (KMG-IV): sequencing the most valuable type-strain genomes for metagenomic binning, comparative biology and taxonomic classification.</title>
        <authorList>
            <person name="Goeker M."/>
        </authorList>
    </citation>
    <scope>NUCLEOTIDE SEQUENCE [LARGE SCALE GENOMIC DNA]</scope>
    <source>
        <strain evidence="4 5">YIM 65646</strain>
    </source>
</reference>
<dbReference type="InterPro" id="IPR005182">
    <property type="entry name" value="YdbS-like_PH"/>
</dbReference>
<proteinExistence type="predicted"/>
<protein>
    <submittedName>
        <fullName evidence="4">Membrane protein YdbS with pleckstrin-like domain</fullName>
    </submittedName>
</protein>
<feature type="compositionally biased region" description="Polar residues" evidence="1">
    <location>
        <begin position="256"/>
        <end position="265"/>
    </location>
</feature>
<name>A0A841FBJ2_9ACTN</name>
<feature type="domain" description="YdbS-like PH" evidence="3">
    <location>
        <begin position="158"/>
        <end position="232"/>
    </location>
</feature>
<evidence type="ECO:0000256" key="2">
    <source>
        <dbReference type="SAM" id="Phobius"/>
    </source>
</evidence>
<keyword evidence="2" id="KW-0472">Membrane</keyword>
<organism evidence="4 5">
    <name type="scientific">Phytomonospora endophytica</name>
    <dbReference type="NCBI Taxonomy" id="714109"/>
    <lineage>
        <taxon>Bacteria</taxon>
        <taxon>Bacillati</taxon>
        <taxon>Actinomycetota</taxon>
        <taxon>Actinomycetes</taxon>
        <taxon>Micromonosporales</taxon>
        <taxon>Micromonosporaceae</taxon>
        <taxon>Phytomonospora</taxon>
    </lineage>
</organism>
<dbReference type="PANTHER" id="PTHR37938">
    <property type="entry name" value="BLL0215 PROTEIN"/>
    <property type="match status" value="1"/>
</dbReference>
<feature type="transmembrane region" description="Helical" evidence="2">
    <location>
        <begin position="104"/>
        <end position="124"/>
    </location>
</feature>
<keyword evidence="2" id="KW-1133">Transmembrane helix</keyword>
<evidence type="ECO:0000313" key="5">
    <source>
        <dbReference type="Proteomes" id="UP000548476"/>
    </source>
</evidence>
<evidence type="ECO:0000313" key="4">
    <source>
        <dbReference type="EMBL" id="MBB6033154.1"/>
    </source>
</evidence>
<keyword evidence="2" id="KW-0812">Transmembrane</keyword>
<feature type="transmembrane region" description="Helical" evidence="2">
    <location>
        <begin position="136"/>
        <end position="153"/>
    </location>
</feature>
<accession>A0A841FBJ2</accession>
<dbReference type="PANTHER" id="PTHR37938:SF1">
    <property type="entry name" value="BLL0215 PROTEIN"/>
    <property type="match status" value="1"/>
</dbReference>
<comment type="caution">
    <text evidence="4">The sequence shown here is derived from an EMBL/GenBank/DDBJ whole genome shotgun (WGS) entry which is preliminary data.</text>
</comment>
<sequence>MSPAEFGRSGDRDDRDEEPLDDTLLDADLFDSPDLDPPSPRRPVDSSTPPLEVADEDLDGLRYDAAGMPVGPRRVLPLPDEPSPLAARYLFPTEKYRGEWRRHWIHLMPEFVIGVLATFIMGYVSGMLASNGSEPATAAVVVGWLLVLGWVGWRVMDWFFDRFILTNKRVMVVSGVVTRKVAMMPLLRVTDMKYEQSPMGRMLNYGTFVLESAGQDQALREIKHLPDPNELYLQVVEEMYEPDAVQARVEGEEETASSPSAVNDA</sequence>
<evidence type="ECO:0000259" key="3">
    <source>
        <dbReference type="Pfam" id="PF03703"/>
    </source>
</evidence>
<dbReference type="Proteomes" id="UP000548476">
    <property type="component" value="Unassembled WGS sequence"/>
</dbReference>
<evidence type="ECO:0000256" key="1">
    <source>
        <dbReference type="SAM" id="MobiDB-lite"/>
    </source>
</evidence>
<dbReference type="Pfam" id="PF03703">
    <property type="entry name" value="bPH_2"/>
    <property type="match status" value="1"/>
</dbReference>
<feature type="compositionally biased region" description="Acidic residues" evidence="1">
    <location>
        <begin position="14"/>
        <end position="34"/>
    </location>
</feature>
<dbReference type="EMBL" id="JACHGT010000002">
    <property type="protein sequence ID" value="MBB6033154.1"/>
    <property type="molecule type" value="Genomic_DNA"/>
</dbReference>
<keyword evidence="5" id="KW-1185">Reference proteome</keyword>
<dbReference type="AlphaFoldDB" id="A0A841FBJ2"/>
<feature type="region of interest" description="Disordered" evidence="1">
    <location>
        <begin position="1"/>
        <end position="56"/>
    </location>
</feature>
<gene>
    <name evidence="4" type="ORF">HNR73_001001</name>
</gene>
<dbReference type="RefSeq" id="WP_184786053.1">
    <property type="nucleotide sequence ID" value="NZ_BONT01000023.1"/>
</dbReference>
<feature type="region of interest" description="Disordered" evidence="1">
    <location>
        <begin position="246"/>
        <end position="265"/>
    </location>
</feature>